<dbReference type="GO" id="GO:0008270">
    <property type="term" value="F:zinc ion binding"/>
    <property type="evidence" value="ECO:0007669"/>
    <property type="project" value="UniProtKB-UniRule"/>
</dbReference>
<dbReference type="RefSeq" id="WP_183304111.1">
    <property type="nucleotide sequence ID" value="NZ_JACIFD010000001.1"/>
</dbReference>
<keyword evidence="5 12" id="KW-0235">DNA replication</keyword>
<evidence type="ECO:0000256" key="3">
    <source>
        <dbReference type="ARBA" id="ARBA00022679"/>
    </source>
</evidence>
<dbReference type="CDD" id="cd03364">
    <property type="entry name" value="TOPRIM_DnaG_primases"/>
    <property type="match status" value="1"/>
</dbReference>
<dbReference type="GO" id="GO:0003899">
    <property type="term" value="F:DNA-directed RNA polymerase activity"/>
    <property type="evidence" value="ECO:0007669"/>
    <property type="project" value="UniProtKB-UniRule"/>
</dbReference>
<dbReference type="Pfam" id="PF13662">
    <property type="entry name" value="Toprim_4"/>
    <property type="match status" value="1"/>
</dbReference>
<evidence type="ECO:0000313" key="16">
    <source>
        <dbReference type="EMBL" id="MBB4070836.1"/>
    </source>
</evidence>
<dbReference type="EMBL" id="JACIFD010000001">
    <property type="protein sequence ID" value="MBB4070836.1"/>
    <property type="molecule type" value="Genomic_DNA"/>
</dbReference>
<dbReference type="InterPro" id="IPR019475">
    <property type="entry name" value="DNA_primase_DnaB-bd"/>
</dbReference>
<evidence type="ECO:0000313" key="17">
    <source>
        <dbReference type="Proteomes" id="UP000571183"/>
    </source>
</evidence>
<dbReference type="InterPro" id="IPR013264">
    <property type="entry name" value="DNAG_N"/>
</dbReference>
<evidence type="ECO:0000256" key="5">
    <source>
        <dbReference type="ARBA" id="ARBA00022705"/>
    </source>
</evidence>
<dbReference type="Pfam" id="PF10410">
    <property type="entry name" value="DnaB_bind"/>
    <property type="match status" value="1"/>
</dbReference>
<gene>
    <name evidence="12" type="primary">dnaG</name>
    <name evidence="16" type="ORF">F5897_000112</name>
</gene>
<keyword evidence="6 12" id="KW-0479">Metal-binding</keyword>
<dbReference type="NCBIfam" id="TIGR01391">
    <property type="entry name" value="dnaG"/>
    <property type="match status" value="1"/>
</dbReference>
<evidence type="ECO:0000256" key="8">
    <source>
        <dbReference type="ARBA" id="ARBA00022833"/>
    </source>
</evidence>
<comment type="caution">
    <text evidence="16">The sequence shown here is derived from an EMBL/GenBank/DDBJ whole genome shotgun (WGS) entry which is preliminary data.</text>
</comment>
<dbReference type="Gene3D" id="3.90.980.10">
    <property type="entry name" value="DNA primase, catalytic core, N-terminal domain"/>
    <property type="match status" value="1"/>
</dbReference>
<dbReference type="HAMAP" id="MF_00974">
    <property type="entry name" value="DNA_primase_DnaG"/>
    <property type="match status" value="1"/>
</dbReference>
<dbReference type="EC" id="2.7.7.101" evidence="12"/>
<evidence type="ECO:0000256" key="1">
    <source>
        <dbReference type="ARBA" id="ARBA00022478"/>
    </source>
</evidence>
<evidence type="ECO:0000256" key="12">
    <source>
        <dbReference type="HAMAP-Rule" id="MF_00974"/>
    </source>
</evidence>
<keyword evidence="3 12" id="KW-0808">Transferase</keyword>
<evidence type="ECO:0000256" key="10">
    <source>
        <dbReference type="ARBA" id="ARBA00023125"/>
    </source>
</evidence>
<keyword evidence="7 12" id="KW-0863">Zinc-finger</keyword>
<keyword evidence="8 12" id="KW-0862">Zinc</keyword>
<evidence type="ECO:0000256" key="13">
    <source>
        <dbReference type="PIRNR" id="PIRNR002811"/>
    </source>
</evidence>
<keyword evidence="9" id="KW-0460">Magnesium</keyword>
<dbReference type="GO" id="GO:0003677">
    <property type="term" value="F:DNA binding"/>
    <property type="evidence" value="ECO:0007669"/>
    <property type="project" value="UniProtKB-KW"/>
</dbReference>
<dbReference type="InterPro" id="IPR030846">
    <property type="entry name" value="DnaG_bac"/>
</dbReference>
<evidence type="ECO:0000256" key="4">
    <source>
        <dbReference type="ARBA" id="ARBA00022695"/>
    </source>
</evidence>
<accession>A0A840DNQ9</accession>
<comment type="catalytic activity">
    <reaction evidence="12">
        <text>ssDNA + n NTP = ssDNA/pppN(pN)n-1 hybrid + (n-1) diphosphate.</text>
        <dbReference type="EC" id="2.7.7.101"/>
    </reaction>
</comment>
<dbReference type="Gene3D" id="3.40.1360.10">
    <property type="match status" value="1"/>
</dbReference>
<dbReference type="InterPro" id="IPR034151">
    <property type="entry name" value="TOPRIM_DnaG_bac"/>
</dbReference>
<comment type="cofactor">
    <cofactor evidence="12 13 14">
        <name>Zn(2+)</name>
        <dbReference type="ChEBI" id="CHEBI:29105"/>
    </cofactor>
    <text evidence="12 13 14">Binds 1 zinc ion per monomer.</text>
</comment>
<dbReference type="PANTHER" id="PTHR30313">
    <property type="entry name" value="DNA PRIMASE"/>
    <property type="match status" value="1"/>
</dbReference>
<dbReference type="SMART" id="SM00400">
    <property type="entry name" value="ZnF_CHCC"/>
    <property type="match status" value="1"/>
</dbReference>
<dbReference type="Proteomes" id="UP000571183">
    <property type="component" value="Unassembled WGS sequence"/>
</dbReference>
<evidence type="ECO:0000256" key="2">
    <source>
        <dbReference type="ARBA" id="ARBA00022515"/>
    </source>
</evidence>
<keyword evidence="2 12" id="KW-0639">Primosome</keyword>
<dbReference type="GO" id="GO:0005737">
    <property type="term" value="C:cytoplasm"/>
    <property type="evidence" value="ECO:0007669"/>
    <property type="project" value="TreeGrafter"/>
</dbReference>
<dbReference type="GO" id="GO:1990077">
    <property type="term" value="C:primosome complex"/>
    <property type="evidence" value="ECO:0007669"/>
    <property type="project" value="UniProtKB-KW"/>
</dbReference>
<dbReference type="SUPFAM" id="SSF56731">
    <property type="entry name" value="DNA primase core"/>
    <property type="match status" value="1"/>
</dbReference>
<dbReference type="AlphaFoldDB" id="A0A840DNQ9"/>
<sequence length="622" mass="67956">MAGRISEADIAAVKARSNIVDVISDHVTLKRAGVDSFKGLCPFHDERTPSFTVSVGMERYHCFGCQESGDVIAFLMNLQHLSFVEAVEFLADRAGYQLTYEQSAAEPQGPSKTRLYAAHQAAKEFYQAQLFSPAGTVAREFLHGRGFDEAALRFFEVGYAPDSWDALTKHLTQQGFTAAELLAGGLVSQGSRGVYDRFRGRPVWPIKETTGQTVGFGARKIFETDQGPKYLNSPESPIYHKSRVLYGIDLAKKAMARDKKAVIVEGYTDVMACHLAGVPYAIATCGTAFGPDHIAVLRRVLGDDAGAEVIFTFDPDSAGQAAALKAYGQESKFNAQTYVANNPSGLDPSDLRQHQGDSAVAVMFEDKTPLFEFALQHAINGYDLNSVAGRHQAINNALPIILRIRDRSLQPAYLRELARMVGVDMAVVKQQLQQQLRAGGSGGAAVAVRGGAPQPAAHYTLASLPRDEDTRRERDALMAMLQRPQDIGAELLREATGAWVGNSALQQVQQAIARALAQQQAVAGAALQPWVEQVAAVALPEVQVLVRELALQPLPEKSSERLGHYAKQIVISLLVHDLNKVRQELLLRLQRLPDSEMEQSRIIQQHLVQVDSAKRQLQAEIG</sequence>
<feature type="zinc finger region" description="CHC2-type" evidence="12 14">
    <location>
        <begin position="41"/>
        <end position="65"/>
    </location>
</feature>
<dbReference type="InterPro" id="IPR006171">
    <property type="entry name" value="TOPRIM_dom"/>
</dbReference>
<dbReference type="GO" id="GO:0006269">
    <property type="term" value="P:DNA replication, synthesis of primer"/>
    <property type="evidence" value="ECO:0007669"/>
    <property type="project" value="UniProtKB-UniRule"/>
</dbReference>
<name>A0A840DNQ9_9MICO</name>
<feature type="domain" description="Toprim" evidence="15">
    <location>
        <begin position="259"/>
        <end position="343"/>
    </location>
</feature>
<dbReference type="Gene3D" id="3.90.580.10">
    <property type="entry name" value="Zinc finger, CHC2-type domain"/>
    <property type="match status" value="1"/>
</dbReference>
<dbReference type="PROSITE" id="PS50880">
    <property type="entry name" value="TOPRIM"/>
    <property type="match status" value="1"/>
</dbReference>
<organism evidence="16 17">
    <name type="scientific">Canibacter oris</name>
    <dbReference type="NCBI Taxonomy" id="1365628"/>
    <lineage>
        <taxon>Bacteria</taxon>
        <taxon>Bacillati</taxon>
        <taxon>Actinomycetota</taxon>
        <taxon>Actinomycetes</taxon>
        <taxon>Micrococcales</taxon>
        <taxon>Microbacteriaceae</taxon>
        <taxon>Canibacter</taxon>
    </lineage>
</organism>
<dbReference type="Pfam" id="PF08275">
    <property type="entry name" value="DNAG_N"/>
    <property type="match status" value="1"/>
</dbReference>
<dbReference type="SMART" id="SM00493">
    <property type="entry name" value="TOPRIM"/>
    <property type="match status" value="1"/>
</dbReference>
<keyword evidence="4 12" id="KW-0548">Nucleotidyltransferase</keyword>
<comment type="domain">
    <text evidence="12">Contains an N-terminal zinc-binding domain, a central core domain that contains the primase activity, and a C-terminal DnaB-binding domain.</text>
</comment>
<dbReference type="Pfam" id="PF01807">
    <property type="entry name" value="Zn_ribbon_DnaG"/>
    <property type="match status" value="1"/>
</dbReference>
<dbReference type="FunFam" id="3.90.980.10:FF:000001">
    <property type="entry name" value="DNA primase"/>
    <property type="match status" value="1"/>
</dbReference>
<comment type="similarity">
    <text evidence="12 13">Belongs to the DnaG primase family.</text>
</comment>
<evidence type="ECO:0000256" key="6">
    <source>
        <dbReference type="ARBA" id="ARBA00022723"/>
    </source>
</evidence>
<dbReference type="SUPFAM" id="SSF57783">
    <property type="entry name" value="Zinc beta-ribbon"/>
    <property type="match status" value="1"/>
</dbReference>
<dbReference type="GO" id="GO:0000428">
    <property type="term" value="C:DNA-directed RNA polymerase complex"/>
    <property type="evidence" value="ECO:0007669"/>
    <property type="project" value="UniProtKB-KW"/>
</dbReference>
<protein>
    <recommendedName>
        <fullName evidence="12 13">DNA primase</fullName>
        <ecNumber evidence="12">2.7.7.101</ecNumber>
    </recommendedName>
</protein>
<evidence type="ECO:0000256" key="9">
    <source>
        <dbReference type="ARBA" id="ARBA00022842"/>
    </source>
</evidence>
<evidence type="ECO:0000256" key="11">
    <source>
        <dbReference type="ARBA" id="ARBA00023163"/>
    </source>
</evidence>
<evidence type="ECO:0000256" key="7">
    <source>
        <dbReference type="ARBA" id="ARBA00022771"/>
    </source>
</evidence>
<evidence type="ECO:0000259" key="15">
    <source>
        <dbReference type="PROSITE" id="PS50880"/>
    </source>
</evidence>
<dbReference type="FunFam" id="3.90.580.10:FF:000001">
    <property type="entry name" value="DNA primase"/>
    <property type="match status" value="1"/>
</dbReference>
<keyword evidence="11 12" id="KW-0804">Transcription</keyword>
<comment type="function">
    <text evidence="12 13">RNA polymerase that catalyzes the synthesis of short RNA molecules used as primers for DNA polymerase during DNA replication.</text>
</comment>
<dbReference type="InterPro" id="IPR002694">
    <property type="entry name" value="Znf_CHC2"/>
</dbReference>
<dbReference type="PANTHER" id="PTHR30313:SF2">
    <property type="entry name" value="DNA PRIMASE"/>
    <property type="match status" value="1"/>
</dbReference>
<dbReference type="InterPro" id="IPR036977">
    <property type="entry name" value="DNA_primase_Znf_CHC2"/>
</dbReference>
<dbReference type="InterPro" id="IPR006295">
    <property type="entry name" value="DNA_primase_DnaG"/>
</dbReference>
<proteinExistence type="inferred from homology"/>
<comment type="subunit">
    <text evidence="12">Monomer. Interacts with DnaB.</text>
</comment>
<dbReference type="InterPro" id="IPR050219">
    <property type="entry name" value="DnaG_primase"/>
</dbReference>
<evidence type="ECO:0000256" key="14">
    <source>
        <dbReference type="PIRSR" id="PIRSR002811-1"/>
    </source>
</evidence>
<keyword evidence="17" id="KW-1185">Reference proteome</keyword>
<dbReference type="PIRSF" id="PIRSF002811">
    <property type="entry name" value="DnaG"/>
    <property type="match status" value="1"/>
</dbReference>
<keyword evidence="10 12" id="KW-0238">DNA-binding</keyword>
<dbReference type="InterPro" id="IPR037068">
    <property type="entry name" value="DNA_primase_core_N_sf"/>
</dbReference>
<keyword evidence="1 12" id="KW-0240">DNA-directed RNA polymerase</keyword>
<reference evidence="16" key="1">
    <citation type="submission" date="2020-08" db="EMBL/GenBank/DDBJ databases">
        <title>Sequencing the genomes of 1000 actinobacteria strains.</title>
        <authorList>
            <person name="Klenk H.-P."/>
        </authorList>
    </citation>
    <scope>NUCLEOTIDE SEQUENCE [LARGE SCALE GENOMIC DNA]</scope>
    <source>
        <strain evidence="16">DSM 27064</strain>
    </source>
</reference>